<dbReference type="GO" id="GO:0003908">
    <property type="term" value="F:methylated-DNA-[protein]-cysteine S-methyltransferase activity"/>
    <property type="evidence" value="ECO:0007669"/>
    <property type="project" value="UniProtKB-UniRule"/>
</dbReference>
<evidence type="ECO:0000313" key="12">
    <source>
        <dbReference type="EMBL" id="PCC40206.1"/>
    </source>
</evidence>
<dbReference type="SUPFAM" id="SSF46767">
    <property type="entry name" value="Methylated DNA-protein cysteine methyltransferase, C-terminal domain"/>
    <property type="match status" value="1"/>
</dbReference>
<evidence type="ECO:0000256" key="8">
    <source>
        <dbReference type="ARBA" id="ARBA00049348"/>
    </source>
</evidence>
<evidence type="ECO:0000256" key="7">
    <source>
        <dbReference type="ARBA" id="ARBA00023204"/>
    </source>
</evidence>
<feature type="compositionally biased region" description="Pro residues" evidence="10">
    <location>
        <begin position="1"/>
        <end position="11"/>
    </location>
</feature>
<accession>A0A2A3YLI6</accession>
<dbReference type="Pfam" id="PF01035">
    <property type="entry name" value="DNA_binding_1"/>
    <property type="match status" value="1"/>
</dbReference>
<keyword evidence="3 9" id="KW-0963">Cytoplasm</keyword>
<name>A0A2A3YLI6_9MICO</name>
<dbReference type="Gene3D" id="1.10.10.10">
    <property type="entry name" value="Winged helix-like DNA-binding domain superfamily/Winged helix DNA-binding domain"/>
    <property type="match status" value="1"/>
</dbReference>
<evidence type="ECO:0000256" key="6">
    <source>
        <dbReference type="ARBA" id="ARBA00022763"/>
    </source>
</evidence>
<dbReference type="InterPro" id="IPR001497">
    <property type="entry name" value="MethylDNA_cys_MeTrfase_AS"/>
</dbReference>
<comment type="similarity">
    <text evidence="2 9">Belongs to the MGMT family.</text>
</comment>
<evidence type="ECO:0000256" key="10">
    <source>
        <dbReference type="SAM" id="MobiDB-lite"/>
    </source>
</evidence>
<proteinExistence type="inferred from homology"/>
<dbReference type="InterPro" id="IPR036631">
    <property type="entry name" value="MGMT_N_sf"/>
</dbReference>
<comment type="catalytic activity">
    <reaction evidence="8 9">
        <text>a 6-O-methyl-2'-deoxyguanosine in DNA + L-cysteinyl-[protein] = S-methyl-L-cysteinyl-[protein] + a 2'-deoxyguanosine in DNA</text>
        <dbReference type="Rhea" id="RHEA:24000"/>
        <dbReference type="Rhea" id="RHEA-COMP:10131"/>
        <dbReference type="Rhea" id="RHEA-COMP:10132"/>
        <dbReference type="Rhea" id="RHEA-COMP:11367"/>
        <dbReference type="Rhea" id="RHEA-COMP:11368"/>
        <dbReference type="ChEBI" id="CHEBI:29950"/>
        <dbReference type="ChEBI" id="CHEBI:82612"/>
        <dbReference type="ChEBI" id="CHEBI:85445"/>
        <dbReference type="ChEBI" id="CHEBI:85448"/>
        <dbReference type="EC" id="2.1.1.63"/>
    </reaction>
</comment>
<evidence type="ECO:0000256" key="1">
    <source>
        <dbReference type="ARBA" id="ARBA00001286"/>
    </source>
</evidence>
<evidence type="ECO:0000259" key="11">
    <source>
        <dbReference type="Pfam" id="PF01035"/>
    </source>
</evidence>
<dbReference type="OrthoDB" id="9802228at2"/>
<dbReference type="InterPro" id="IPR023546">
    <property type="entry name" value="MGMT"/>
</dbReference>
<protein>
    <recommendedName>
        <fullName evidence="9">Methylated-DNA--protein-cysteine methyltransferase</fullName>
        <ecNumber evidence="9">2.1.1.63</ecNumber>
    </recommendedName>
    <alternativeName>
        <fullName evidence="9">6-O-methylguanine-DNA methyltransferase</fullName>
        <shortName evidence="9">MGMT</shortName>
    </alternativeName>
    <alternativeName>
        <fullName evidence="9">O-6-methylguanine-DNA-alkyltransferase</fullName>
    </alternativeName>
</protein>
<evidence type="ECO:0000256" key="4">
    <source>
        <dbReference type="ARBA" id="ARBA00022603"/>
    </source>
</evidence>
<dbReference type="InterPro" id="IPR036217">
    <property type="entry name" value="MethylDNA_cys_MeTrfase_DNAb"/>
</dbReference>
<feature type="region of interest" description="Disordered" evidence="10">
    <location>
        <begin position="54"/>
        <end position="74"/>
    </location>
</feature>
<evidence type="ECO:0000256" key="9">
    <source>
        <dbReference type="HAMAP-Rule" id="MF_00772"/>
    </source>
</evidence>
<dbReference type="RefSeq" id="WP_096163991.1">
    <property type="nucleotide sequence ID" value="NZ_BAAAIQ010000005.1"/>
</dbReference>
<sequence length="187" mass="19393">MTAPHTPPDPDLPVGTAEAAASTPPGARHRRVRTPLGSYLIAAESGAVTGVWREEQSHFPSSDRLGEEAPSGDPLLDAAESQLLAYIAGERDGFDLPLAPRGTPFQQSVWTLLQQIPRGATTTYGQLARELGRPRAAQAVGAAVGSNPISIVVPCHRVLATGGAMTGYAGGIETKQALLVLEGALLA</sequence>
<reference evidence="12 13" key="1">
    <citation type="journal article" date="2017" name="Elife">
        <title>Extensive horizontal gene transfer in cheese-associated bacteria.</title>
        <authorList>
            <person name="Bonham K.S."/>
            <person name="Wolfe B.E."/>
            <person name="Dutton R.J."/>
        </authorList>
    </citation>
    <scope>NUCLEOTIDE SEQUENCE [LARGE SCALE GENOMIC DNA]</scope>
    <source>
        <strain evidence="12 13">341_9</strain>
    </source>
</reference>
<dbReference type="SUPFAM" id="SSF53155">
    <property type="entry name" value="Methylated DNA-protein cysteine methyltransferase domain"/>
    <property type="match status" value="1"/>
</dbReference>
<comment type="function">
    <text evidence="9">Involved in the cellular defense against the biological effects of O6-methylguanine (O6-MeG) and O4-methylthymine (O4-MeT) in DNA. Repairs the methylated nucleobase in DNA by stoichiometrically transferring the methyl group to a cysteine residue in the enzyme. This is a suicide reaction: the enzyme is irreversibly inactivated.</text>
</comment>
<keyword evidence="13" id="KW-1185">Reference proteome</keyword>
<feature type="domain" description="Methylated-DNA-[protein]-cysteine S-methyltransferase DNA binding" evidence="11">
    <location>
        <begin position="104"/>
        <end position="183"/>
    </location>
</feature>
<dbReference type="GeneID" id="95326627"/>
<organism evidence="12 13">
    <name type="scientific">Brachybacterium alimentarium</name>
    <dbReference type="NCBI Taxonomy" id="47845"/>
    <lineage>
        <taxon>Bacteria</taxon>
        <taxon>Bacillati</taxon>
        <taxon>Actinomycetota</taxon>
        <taxon>Actinomycetes</taxon>
        <taxon>Micrococcales</taxon>
        <taxon>Dermabacteraceae</taxon>
        <taxon>Brachybacterium</taxon>
    </lineage>
</organism>
<evidence type="ECO:0000256" key="2">
    <source>
        <dbReference type="ARBA" id="ARBA00008711"/>
    </source>
</evidence>
<dbReference type="CDD" id="cd06445">
    <property type="entry name" value="ATase"/>
    <property type="match status" value="1"/>
</dbReference>
<dbReference type="NCBIfam" id="TIGR00589">
    <property type="entry name" value="ogt"/>
    <property type="match status" value="1"/>
</dbReference>
<dbReference type="AlphaFoldDB" id="A0A2A3YLI6"/>
<keyword evidence="5 9" id="KW-0808">Transferase</keyword>
<evidence type="ECO:0000256" key="5">
    <source>
        <dbReference type="ARBA" id="ARBA00022679"/>
    </source>
</evidence>
<feature type="active site" description="Nucleophile; methyl group acceptor" evidence="9">
    <location>
        <position position="155"/>
    </location>
</feature>
<dbReference type="EMBL" id="NRGR01000008">
    <property type="protein sequence ID" value="PCC40206.1"/>
    <property type="molecule type" value="Genomic_DNA"/>
</dbReference>
<evidence type="ECO:0000256" key="3">
    <source>
        <dbReference type="ARBA" id="ARBA00022490"/>
    </source>
</evidence>
<dbReference type="PROSITE" id="PS00374">
    <property type="entry name" value="MGMT"/>
    <property type="match status" value="1"/>
</dbReference>
<dbReference type="InterPro" id="IPR036388">
    <property type="entry name" value="WH-like_DNA-bd_sf"/>
</dbReference>
<dbReference type="Gene3D" id="3.30.160.70">
    <property type="entry name" value="Methylated DNA-protein cysteine methyltransferase domain"/>
    <property type="match status" value="1"/>
</dbReference>
<dbReference type="Proteomes" id="UP000218598">
    <property type="component" value="Unassembled WGS sequence"/>
</dbReference>
<keyword evidence="7 9" id="KW-0234">DNA repair</keyword>
<comment type="subcellular location">
    <subcellularLocation>
        <location evidence="9">Cytoplasm</location>
    </subcellularLocation>
</comment>
<keyword evidence="4 9" id="KW-0489">Methyltransferase</keyword>
<dbReference type="HAMAP" id="MF_00772">
    <property type="entry name" value="OGT"/>
    <property type="match status" value="1"/>
</dbReference>
<dbReference type="FunFam" id="1.10.10.10:FF:000214">
    <property type="entry name" value="Methylated-DNA--protein-cysteine methyltransferase"/>
    <property type="match status" value="1"/>
</dbReference>
<comment type="catalytic activity">
    <reaction evidence="1 9">
        <text>a 4-O-methyl-thymidine in DNA + L-cysteinyl-[protein] = a thymidine in DNA + S-methyl-L-cysteinyl-[protein]</text>
        <dbReference type="Rhea" id="RHEA:53428"/>
        <dbReference type="Rhea" id="RHEA-COMP:10131"/>
        <dbReference type="Rhea" id="RHEA-COMP:10132"/>
        <dbReference type="Rhea" id="RHEA-COMP:13555"/>
        <dbReference type="Rhea" id="RHEA-COMP:13556"/>
        <dbReference type="ChEBI" id="CHEBI:29950"/>
        <dbReference type="ChEBI" id="CHEBI:82612"/>
        <dbReference type="ChEBI" id="CHEBI:137386"/>
        <dbReference type="ChEBI" id="CHEBI:137387"/>
        <dbReference type="EC" id="2.1.1.63"/>
    </reaction>
</comment>
<evidence type="ECO:0000313" key="13">
    <source>
        <dbReference type="Proteomes" id="UP000218598"/>
    </source>
</evidence>
<dbReference type="PANTHER" id="PTHR10815:SF5">
    <property type="entry name" value="METHYLATED-DNA--PROTEIN-CYSTEINE METHYLTRANSFERASE"/>
    <property type="match status" value="1"/>
</dbReference>
<dbReference type="GO" id="GO:0032259">
    <property type="term" value="P:methylation"/>
    <property type="evidence" value="ECO:0007669"/>
    <property type="project" value="UniProtKB-KW"/>
</dbReference>
<dbReference type="GO" id="GO:0005737">
    <property type="term" value="C:cytoplasm"/>
    <property type="evidence" value="ECO:0007669"/>
    <property type="project" value="UniProtKB-SubCell"/>
</dbReference>
<comment type="miscellaneous">
    <text evidence="9">This enzyme catalyzes only one turnover and therefore is not strictly catalytic. According to one definition, an enzyme is a biocatalyst that acts repeatedly and over many reaction cycles.</text>
</comment>
<dbReference type="PANTHER" id="PTHR10815">
    <property type="entry name" value="METHYLATED-DNA--PROTEIN-CYSTEINE METHYLTRANSFERASE"/>
    <property type="match status" value="1"/>
</dbReference>
<dbReference type="EC" id="2.1.1.63" evidence="9"/>
<comment type="caution">
    <text evidence="12">The sequence shown here is derived from an EMBL/GenBank/DDBJ whole genome shotgun (WGS) entry which is preliminary data.</text>
</comment>
<keyword evidence="6 9" id="KW-0227">DNA damage</keyword>
<dbReference type="InterPro" id="IPR014048">
    <property type="entry name" value="MethylDNA_cys_MeTrfase_DNA-bd"/>
</dbReference>
<dbReference type="GO" id="GO:0006307">
    <property type="term" value="P:DNA alkylation repair"/>
    <property type="evidence" value="ECO:0007669"/>
    <property type="project" value="UniProtKB-UniRule"/>
</dbReference>
<feature type="region of interest" description="Disordered" evidence="10">
    <location>
        <begin position="1"/>
        <end position="32"/>
    </location>
</feature>
<gene>
    <name evidence="12" type="ORF">CIK66_06155</name>
</gene>